<dbReference type="InterPro" id="IPR023393">
    <property type="entry name" value="START-like_dom_sf"/>
</dbReference>
<comment type="caution">
    <text evidence="1">The sequence shown here is derived from an EMBL/GenBank/DDBJ whole genome shotgun (WGS) entry which is preliminary data.</text>
</comment>
<dbReference type="Proteomes" id="UP000092389">
    <property type="component" value="Unassembled WGS sequence"/>
</dbReference>
<gene>
    <name evidence="1" type="ORF">A5683_08920</name>
</gene>
<evidence type="ECO:0000313" key="1">
    <source>
        <dbReference type="EMBL" id="OBH67704.1"/>
    </source>
</evidence>
<dbReference type="Gene3D" id="3.30.530.20">
    <property type="match status" value="1"/>
</dbReference>
<dbReference type="RefSeq" id="WP_067827781.1">
    <property type="nucleotide sequence ID" value="NZ_LZJP01000036.1"/>
</dbReference>
<organism evidence="1 2">
    <name type="scientific">Mycobacterium mantenii</name>
    <dbReference type="NCBI Taxonomy" id="560555"/>
    <lineage>
        <taxon>Bacteria</taxon>
        <taxon>Bacillati</taxon>
        <taxon>Actinomycetota</taxon>
        <taxon>Actinomycetes</taxon>
        <taxon>Mycobacteriales</taxon>
        <taxon>Mycobacteriaceae</taxon>
        <taxon>Mycobacterium</taxon>
        <taxon>Mycobacterium avium complex (MAC)</taxon>
    </lineage>
</organism>
<dbReference type="CDD" id="cd07821">
    <property type="entry name" value="PYR_PYL_RCAR_like"/>
    <property type="match status" value="1"/>
</dbReference>
<evidence type="ECO:0000313" key="2">
    <source>
        <dbReference type="Proteomes" id="UP000092389"/>
    </source>
</evidence>
<accession>A0A1A2SU51</accession>
<dbReference type="OrthoDB" id="581838at2"/>
<protein>
    <recommendedName>
        <fullName evidence="3">Polyketide cyclase</fullName>
    </recommendedName>
</protein>
<dbReference type="AlphaFoldDB" id="A0A1A2SU51"/>
<dbReference type="InterPro" id="IPR019587">
    <property type="entry name" value="Polyketide_cyclase/dehydratase"/>
</dbReference>
<accession>A0A1A2TVQ9</accession>
<sequence length="172" mass="19457">MFPCERVDASFTDADSVEARFRFCNSVDLAITPEQLFEVLSDAQSWPRWAKVITKVTWTSPEPRGVGTTRVVEMRGGLKPLVGNEEFIAWEPFTHMAFRFNECSTRSVAAFAEDYRVEVIPGGCRLTWTMAQKPAGPARLAMVVVGPLLNLALRRYLRNLRSYTDSLATRQH</sequence>
<reference evidence="1 2" key="1">
    <citation type="submission" date="2016-06" db="EMBL/GenBank/DDBJ databases">
        <authorList>
            <person name="Kjaerup R.B."/>
            <person name="Dalgaard T.S."/>
            <person name="Juul-Madsen H.R."/>
        </authorList>
    </citation>
    <scope>NUCLEOTIDE SEQUENCE [LARGE SCALE GENOMIC DNA]</scope>
    <source>
        <strain evidence="1 2">E152</strain>
    </source>
</reference>
<dbReference type="EMBL" id="LZJU01000178">
    <property type="protein sequence ID" value="OBH67704.1"/>
    <property type="molecule type" value="Genomic_DNA"/>
</dbReference>
<dbReference type="SUPFAM" id="SSF55961">
    <property type="entry name" value="Bet v1-like"/>
    <property type="match status" value="1"/>
</dbReference>
<dbReference type="Pfam" id="PF10604">
    <property type="entry name" value="Polyketide_cyc2"/>
    <property type="match status" value="1"/>
</dbReference>
<evidence type="ECO:0008006" key="3">
    <source>
        <dbReference type="Google" id="ProtNLM"/>
    </source>
</evidence>
<proteinExistence type="predicted"/>
<name>A0A1A2SU51_MYCNT</name>